<dbReference type="Proteomes" id="UP001208624">
    <property type="component" value="Unassembled WGS sequence"/>
</dbReference>
<comment type="similarity">
    <text evidence="2">Belongs to the nucleoside-specific channel-forming outer membrane porin (Tsx) (TC 1.B.10) family.</text>
</comment>
<dbReference type="InterPro" id="IPR036777">
    <property type="entry name" value="Channel_Tsx-like_sf"/>
</dbReference>
<evidence type="ECO:0000313" key="8">
    <source>
        <dbReference type="Proteomes" id="UP001208624"/>
    </source>
</evidence>
<keyword evidence="5" id="KW-0472">Membrane</keyword>
<name>A0AAP3ENQ0_ECOLX</name>
<accession>A0AAP3ENQ0</accession>
<feature type="non-terminal residue" evidence="7">
    <location>
        <position position="81"/>
    </location>
</feature>
<dbReference type="GO" id="GO:0005337">
    <property type="term" value="F:nucleoside transmembrane transporter activity"/>
    <property type="evidence" value="ECO:0007669"/>
    <property type="project" value="InterPro"/>
</dbReference>
<evidence type="ECO:0000256" key="3">
    <source>
        <dbReference type="ARBA" id="ARBA00014794"/>
    </source>
</evidence>
<evidence type="ECO:0000256" key="2">
    <source>
        <dbReference type="ARBA" id="ARBA00008728"/>
    </source>
</evidence>
<proteinExistence type="inferred from homology"/>
<evidence type="ECO:0000256" key="1">
    <source>
        <dbReference type="ARBA" id="ARBA00004571"/>
    </source>
</evidence>
<dbReference type="EMBL" id="JAOVKC010001560">
    <property type="protein sequence ID" value="MCV5626427.1"/>
    <property type="molecule type" value="Genomic_DNA"/>
</dbReference>
<dbReference type="GO" id="GO:0009279">
    <property type="term" value="C:cell outer membrane"/>
    <property type="evidence" value="ECO:0007669"/>
    <property type="project" value="UniProtKB-SubCell"/>
</dbReference>
<sequence>VDLPKFFGVGSHYDVGIWDEGSPLFTEIEPRFSIDKLTGLNLAFGPFKEWFIANNYVYDMGDNQSSRQSTWYMGLGTDIDT</sequence>
<dbReference type="SUPFAM" id="SSF111364">
    <property type="entry name" value="Tsx-like channel"/>
    <property type="match status" value="1"/>
</dbReference>
<dbReference type="PRINTS" id="PR01277">
    <property type="entry name" value="CHANNELTSX"/>
</dbReference>
<protein>
    <recommendedName>
        <fullName evidence="3">Nucleoside-specific channel-forming protein Tsx</fullName>
    </recommendedName>
</protein>
<evidence type="ECO:0000256" key="5">
    <source>
        <dbReference type="ARBA" id="ARBA00023136"/>
    </source>
</evidence>
<dbReference type="InterPro" id="IPR018013">
    <property type="entry name" value="Channel_Tsx-like"/>
</dbReference>
<evidence type="ECO:0000256" key="6">
    <source>
        <dbReference type="ARBA" id="ARBA00023237"/>
    </source>
</evidence>
<comment type="caution">
    <text evidence="7">The sequence shown here is derived from an EMBL/GenBank/DDBJ whole genome shotgun (WGS) entry which is preliminary data.</text>
</comment>
<comment type="subcellular location">
    <subcellularLocation>
        <location evidence="1">Cell outer membrane</location>
        <topology evidence="1">Multi-pass membrane protein</topology>
    </subcellularLocation>
</comment>
<reference evidence="7" key="1">
    <citation type="submission" date="2023-06" db="EMBL/GenBank/DDBJ databases">
        <title>Deciphering the underlying mechanisms mediating the transmission of blaNDM gene from human to animals in China.</title>
        <authorList>
            <person name="Chen K."/>
            <person name="Chen S."/>
        </authorList>
    </citation>
    <scope>NUCLEOTIDE SEQUENCE</scope>
    <source>
        <strain evidence="7">1199</strain>
    </source>
</reference>
<keyword evidence="4" id="KW-0732">Signal</keyword>
<dbReference type="AlphaFoldDB" id="A0AAP3ENQ0"/>
<gene>
    <name evidence="7" type="ORF">OFN31_32880</name>
</gene>
<evidence type="ECO:0000256" key="4">
    <source>
        <dbReference type="ARBA" id="ARBA00022729"/>
    </source>
</evidence>
<evidence type="ECO:0000313" key="7">
    <source>
        <dbReference type="EMBL" id="MCV5626427.1"/>
    </source>
</evidence>
<dbReference type="InterPro" id="IPR003055">
    <property type="entry name" value="Channel_Tsx"/>
</dbReference>
<dbReference type="Gene3D" id="2.40.230.20">
    <property type="entry name" value="Nucleoside-specific channel-forming protein, Tsx-like"/>
    <property type="match status" value="1"/>
</dbReference>
<organism evidence="7 8">
    <name type="scientific">Escherichia coli</name>
    <dbReference type="NCBI Taxonomy" id="562"/>
    <lineage>
        <taxon>Bacteria</taxon>
        <taxon>Pseudomonadati</taxon>
        <taxon>Pseudomonadota</taxon>
        <taxon>Gammaproteobacteria</taxon>
        <taxon>Enterobacterales</taxon>
        <taxon>Enterobacteriaceae</taxon>
        <taxon>Escherichia</taxon>
    </lineage>
</organism>
<dbReference type="Pfam" id="PF03502">
    <property type="entry name" value="Channel_Tsx"/>
    <property type="match status" value="1"/>
</dbReference>
<keyword evidence="6" id="KW-0998">Cell outer membrane</keyword>
<feature type="non-terminal residue" evidence="7">
    <location>
        <position position="1"/>
    </location>
</feature>